<dbReference type="SMART" id="SM00855">
    <property type="entry name" value="PGAM"/>
    <property type="match status" value="1"/>
</dbReference>
<comment type="caution">
    <text evidence="2">The sequence shown here is derived from an EMBL/GenBank/DDBJ whole genome shotgun (WGS) entry which is preliminary data.</text>
</comment>
<dbReference type="CDD" id="cd07067">
    <property type="entry name" value="HP_PGM_like"/>
    <property type="match status" value="1"/>
</dbReference>
<name>A0AAE0NDN6_9PEZI</name>
<feature type="compositionally biased region" description="Basic and acidic residues" evidence="1">
    <location>
        <begin position="423"/>
        <end position="434"/>
    </location>
</feature>
<dbReference type="AlphaFoldDB" id="A0AAE0NDN6"/>
<feature type="compositionally biased region" description="Basic and acidic residues" evidence="1">
    <location>
        <begin position="312"/>
        <end position="321"/>
    </location>
</feature>
<keyword evidence="3" id="KW-1185">Reference proteome</keyword>
<reference evidence="2" key="1">
    <citation type="journal article" date="2023" name="Mol. Phylogenet. Evol.">
        <title>Genome-scale phylogeny and comparative genomics of the fungal order Sordariales.</title>
        <authorList>
            <person name="Hensen N."/>
            <person name="Bonometti L."/>
            <person name="Westerberg I."/>
            <person name="Brannstrom I.O."/>
            <person name="Guillou S."/>
            <person name="Cros-Aarteil S."/>
            <person name="Calhoun S."/>
            <person name="Haridas S."/>
            <person name="Kuo A."/>
            <person name="Mondo S."/>
            <person name="Pangilinan J."/>
            <person name="Riley R."/>
            <person name="LaButti K."/>
            <person name="Andreopoulos B."/>
            <person name="Lipzen A."/>
            <person name="Chen C."/>
            <person name="Yan M."/>
            <person name="Daum C."/>
            <person name="Ng V."/>
            <person name="Clum A."/>
            <person name="Steindorff A."/>
            <person name="Ohm R.A."/>
            <person name="Martin F."/>
            <person name="Silar P."/>
            <person name="Natvig D.O."/>
            <person name="Lalanne C."/>
            <person name="Gautier V."/>
            <person name="Ament-Velasquez S.L."/>
            <person name="Kruys A."/>
            <person name="Hutchinson M.I."/>
            <person name="Powell A.J."/>
            <person name="Barry K."/>
            <person name="Miller A.N."/>
            <person name="Grigoriev I.V."/>
            <person name="Debuchy R."/>
            <person name="Gladieux P."/>
            <person name="Hiltunen Thoren M."/>
            <person name="Johannesson H."/>
        </authorList>
    </citation>
    <scope>NUCLEOTIDE SEQUENCE</scope>
    <source>
        <strain evidence="2">CBS 958.72</strain>
    </source>
</reference>
<dbReference type="PANTHER" id="PTHR16469:SF51">
    <property type="entry name" value="TRANSCRIPTION FACTOR TAU 55 KDA SUBUNIT"/>
    <property type="match status" value="1"/>
</dbReference>
<dbReference type="PANTHER" id="PTHR16469">
    <property type="entry name" value="UBIQUITIN-ASSOCIATED AND SH3 DOMAIN-CONTAINING BA-RELATED"/>
    <property type="match status" value="1"/>
</dbReference>
<dbReference type="InterPro" id="IPR029033">
    <property type="entry name" value="His_PPase_superfam"/>
</dbReference>
<feature type="region of interest" description="Disordered" evidence="1">
    <location>
        <begin position="287"/>
        <end position="338"/>
    </location>
</feature>
<evidence type="ECO:0000313" key="2">
    <source>
        <dbReference type="EMBL" id="KAK3379579.1"/>
    </source>
</evidence>
<dbReference type="EMBL" id="JAULSN010000002">
    <property type="protein sequence ID" value="KAK3379579.1"/>
    <property type="molecule type" value="Genomic_DNA"/>
</dbReference>
<gene>
    <name evidence="2" type="ORF">B0T24DRAFT_612336</name>
</gene>
<evidence type="ECO:0000313" key="3">
    <source>
        <dbReference type="Proteomes" id="UP001287356"/>
    </source>
</evidence>
<feature type="compositionally biased region" description="Low complexity" evidence="1">
    <location>
        <begin position="301"/>
        <end position="311"/>
    </location>
</feature>
<sequence length="434" mass="45051">MLEVIYVTRHGFRSNWLVDPASGTYTAAIRSPTGGPADPALTAHGVDQARELAGRLATADPPIQRVYSSLYYRCLQTVEPFVRTAGQAAAVVMGTCAEDGSQSYNDGTTLTTAAAAAPETPRETGPDRAAAASFGLKIRGETGLGEWYGSASFEHPIPAARSKLDALFPALLDPDYRPAVVPTRMGESIAELHDRVAATMDALVADCDREGVRAVLLCSHAAVIIALGRVLTGAVPDSVEAEDFRAFTCGLSVYRRRTTKGGGQSSRSSGGDGALAGCAAEIIGPSSSQAGGDTGQWKPQRAAVAASAGSVDSRDIDRSESRNNSGGPTTAEARNSADLKIPSGLRWRDGRGVRGGWDCELNSDCGHLSGGEERGWRFSGDESFKDAGKSILDSGMELGVVVEGGKGGDSKRNNGGGGVSGERGSRKDTGGSRL</sequence>
<reference evidence="2" key="2">
    <citation type="submission" date="2023-06" db="EMBL/GenBank/DDBJ databases">
        <authorList>
            <consortium name="Lawrence Berkeley National Laboratory"/>
            <person name="Haridas S."/>
            <person name="Hensen N."/>
            <person name="Bonometti L."/>
            <person name="Westerberg I."/>
            <person name="Brannstrom I.O."/>
            <person name="Guillou S."/>
            <person name="Cros-Aarteil S."/>
            <person name="Calhoun S."/>
            <person name="Kuo A."/>
            <person name="Mondo S."/>
            <person name="Pangilinan J."/>
            <person name="Riley R."/>
            <person name="Labutti K."/>
            <person name="Andreopoulos B."/>
            <person name="Lipzen A."/>
            <person name="Chen C."/>
            <person name="Yanf M."/>
            <person name="Daum C."/>
            <person name="Ng V."/>
            <person name="Clum A."/>
            <person name="Steindorff A."/>
            <person name="Ohm R."/>
            <person name="Martin F."/>
            <person name="Silar P."/>
            <person name="Natvig D."/>
            <person name="Lalanne C."/>
            <person name="Gautier V."/>
            <person name="Ament-Velasquez S.L."/>
            <person name="Kruys A."/>
            <person name="Hutchinson M.I."/>
            <person name="Powell A.J."/>
            <person name="Barry K."/>
            <person name="Miller A.N."/>
            <person name="Grigoriev I.V."/>
            <person name="Debuchy R."/>
            <person name="Gladieux P."/>
            <person name="Thoren M.H."/>
            <person name="Johannesson H."/>
        </authorList>
    </citation>
    <scope>NUCLEOTIDE SEQUENCE</scope>
    <source>
        <strain evidence="2">CBS 958.72</strain>
    </source>
</reference>
<proteinExistence type="predicted"/>
<dbReference type="InterPro" id="IPR013078">
    <property type="entry name" value="His_Pase_superF_clade-1"/>
</dbReference>
<dbReference type="Pfam" id="PF00300">
    <property type="entry name" value="His_Phos_1"/>
    <property type="match status" value="2"/>
</dbReference>
<organism evidence="2 3">
    <name type="scientific">Lasiosphaeria ovina</name>
    <dbReference type="NCBI Taxonomy" id="92902"/>
    <lineage>
        <taxon>Eukaryota</taxon>
        <taxon>Fungi</taxon>
        <taxon>Dikarya</taxon>
        <taxon>Ascomycota</taxon>
        <taxon>Pezizomycotina</taxon>
        <taxon>Sordariomycetes</taxon>
        <taxon>Sordariomycetidae</taxon>
        <taxon>Sordariales</taxon>
        <taxon>Lasiosphaeriaceae</taxon>
        <taxon>Lasiosphaeria</taxon>
    </lineage>
</organism>
<dbReference type="InterPro" id="IPR051710">
    <property type="entry name" value="Phosphatase_SH3-domain"/>
</dbReference>
<dbReference type="SUPFAM" id="SSF53254">
    <property type="entry name" value="Phosphoglycerate mutase-like"/>
    <property type="match status" value="1"/>
</dbReference>
<dbReference type="Proteomes" id="UP001287356">
    <property type="component" value="Unassembled WGS sequence"/>
</dbReference>
<protein>
    <submittedName>
        <fullName evidence="2">Histidine phosphatase superfamily</fullName>
    </submittedName>
</protein>
<feature type="region of interest" description="Disordered" evidence="1">
    <location>
        <begin position="402"/>
        <end position="434"/>
    </location>
</feature>
<dbReference type="Gene3D" id="3.40.50.1240">
    <property type="entry name" value="Phosphoglycerate mutase-like"/>
    <property type="match status" value="1"/>
</dbReference>
<accession>A0AAE0NDN6</accession>
<evidence type="ECO:0000256" key="1">
    <source>
        <dbReference type="SAM" id="MobiDB-lite"/>
    </source>
</evidence>